<name>A0A9D4DVM8_DREPO</name>
<accession>A0A9D4DVM8</accession>
<feature type="region of interest" description="Disordered" evidence="1">
    <location>
        <begin position="93"/>
        <end position="138"/>
    </location>
</feature>
<comment type="caution">
    <text evidence="2">The sequence shown here is derived from an EMBL/GenBank/DDBJ whole genome shotgun (WGS) entry which is preliminary data.</text>
</comment>
<reference evidence="2" key="1">
    <citation type="journal article" date="2019" name="bioRxiv">
        <title>The Genome of the Zebra Mussel, Dreissena polymorpha: A Resource for Invasive Species Research.</title>
        <authorList>
            <person name="McCartney M.A."/>
            <person name="Auch B."/>
            <person name="Kono T."/>
            <person name="Mallez S."/>
            <person name="Zhang Y."/>
            <person name="Obille A."/>
            <person name="Becker A."/>
            <person name="Abrahante J.E."/>
            <person name="Garbe J."/>
            <person name="Badalamenti J.P."/>
            <person name="Herman A."/>
            <person name="Mangelson H."/>
            <person name="Liachko I."/>
            <person name="Sullivan S."/>
            <person name="Sone E.D."/>
            <person name="Koren S."/>
            <person name="Silverstein K.A.T."/>
            <person name="Beckman K.B."/>
            <person name="Gohl D.M."/>
        </authorList>
    </citation>
    <scope>NUCLEOTIDE SEQUENCE</scope>
    <source>
        <strain evidence="2">Duluth1</strain>
        <tissue evidence="2">Whole animal</tissue>
    </source>
</reference>
<feature type="compositionally biased region" description="Polar residues" evidence="1">
    <location>
        <begin position="104"/>
        <end position="127"/>
    </location>
</feature>
<dbReference type="EMBL" id="JAIWYP010000009">
    <property type="protein sequence ID" value="KAH3768912.1"/>
    <property type="molecule type" value="Genomic_DNA"/>
</dbReference>
<protein>
    <submittedName>
        <fullName evidence="2">Uncharacterized protein</fullName>
    </submittedName>
</protein>
<evidence type="ECO:0000256" key="1">
    <source>
        <dbReference type="SAM" id="MobiDB-lite"/>
    </source>
</evidence>
<organism evidence="2 3">
    <name type="scientific">Dreissena polymorpha</name>
    <name type="common">Zebra mussel</name>
    <name type="synonym">Mytilus polymorpha</name>
    <dbReference type="NCBI Taxonomy" id="45954"/>
    <lineage>
        <taxon>Eukaryota</taxon>
        <taxon>Metazoa</taxon>
        <taxon>Spiralia</taxon>
        <taxon>Lophotrochozoa</taxon>
        <taxon>Mollusca</taxon>
        <taxon>Bivalvia</taxon>
        <taxon>Autobranchia</taxon>
        <taxon>Heteroconchia</taxon>
        <taxon>Euheterodonta</taxon>
        <taxon>Imparidentia</taxon>
        <taxon>Neoheterodontei</taxon>
        <taxon>Myida</taxon>
        <taxon>Dreissenoidea</taxon>
        <taxon>Dreissenidae</taxon>
        <taxon>Dreissena</taxon>
    </lineage>
</organism>
<reference evidence="2" key="2">
    <citation type="submission" date="2020-11" db="EMBL/GenBank/DDBJ databases">
        <authorList>
            <person name="McCartney M.A."/>
            <person name="Auch B."/>
            <person name="Kono T."/>
            <person name="Mallez S."/>
            <person name="Becker A."/>
            <person name="Gohl D.M."/>
            <person name="Silverstein K.A.T."/>
            <person name="Koren S."/>
            <person name="Bechman K.B."/>
            <person name="Herman A."/>
            <person name="Abrahante J.E."/>
            <person name="Garbe J."/>
        </authorList>
    </citation>
    <scope>NUCLEOTIDE SEQUENCE</scope>
    <source>
        <strain evidence="2">Duluth1</strain>
        <tissue evidence="2">Whole animal</tissue>
    </source>
</reference>
<proteinExistence type="predicted"/>
<dbReference type="Proteomes" id="UP000828390">
    <property type="component" value="Unassembled WGS sequence"/>
</dbReference>
<keyword evidence="3" id="KW-1185">Reference proteome</keyword>
<evidence type="ECO:0000313" key="2">
    <source>
        <dbReference type="EMBL" id="KAH3768912.1"/>
    </source>
</evidence>
<dbReference type="AlphaFoldDB" id="A0A9D4DVM8"/>
<feature type="compositionally biased region" description="Basic and acidic residues" evidence="1">
    <location>
        <begin position="128"/>
        <end position="138"/>
    </location>
</feature>
<gene>
    <name evidence="2" type="ORF">DPMN_170129</name>
</gene>
<sequence length="138" mass="15646">MFKTPKTVFMTPLTVFTTPRHCSQFPKTEVMTSQKMFTNPHTVFTTSRQCWVCSHTHPNSVHNPLDSVHDPSESIHSPQTVFTITTYQIVFSPPPPLRQCSRPLRQSSQPPASVQNPRRRTAPTTPSVHDHQDSVLVN</sequence>
<evidence type="ECO:0000313" key="3">
    <source>
        <dbReference type="Proteomes" id="UP000828390"/>
    </source>
</evidence>